<sequence length="144" mass="16544">MVVKIGKGIKKSGVFFDEKAVLNHIEKKVGVRKLRKIYDLALEEAGKVVLDAVKSNIRHFRYTGAEYGEVKLSKPAWEGGKRTIYVYWEGPHDRYKIVHLNEKGYHSVNGKFIKPEGIGAIDRAMRSAKESFFKKIQEELEKHI</sequence>
<name>A0ABT2F1Q1_9STAP</name>
<proteinExistence type="predicted"/>
<evidence type="ECO:0008006" key="3">
    <source>
        <dbReference type="Google" id="ProtNLM"/>
    </source>
</evidence>
<protein>
    <recommendedName>
        <fullName evidence="3">Bacteriophage protein</fullName>
    </recommendedName>
</protein>
<keyword evidence="2" id="KW-1185">Reference proteome</keyword>
<evidence type="ECO:0000313" key="1">
    <source>
        <dbReference type="EMBL" id="MCS4486383.1"/>
    </source>
</evidence>
<organism evidence="1 2">
    <name type="scientific">Staphylococcus americanisciuri</name>
    <dbReference type="NCBI Taxonomy" id="2973940"/>
    <lineage>
        <taxon>Bacteria</taxon>
        <taxon>Bacillati</taxon>
        <taxon>Bacillota</taxon>
        <taxon>Bacilli</taxon>
        <taxon>Bacillales</taxon>
        <taxon>Staphylococcaceae</taxon>
        <taxon>Staphylococcus</taxon>
    </lineage>
</organism>
<gene>
    <name evidence="1" type="ORF">NXS11_05670</name>
</gene>
<accession>A0ABT2F1Q1</accession>
<evidence type="ECO:0000313" key="2">
    <source>
        <dbReference type="Proteomes" id="UP001205609"/>
    </source>
</evidence>
<dbReference type="EMBL" id="JANUXY010000004">
    <property type="protein sequence ID" value="MCS4486383.1"/>
    <property type="molecule type" value="Genomic_DNA"/>
</dbReference>
<reference evidence="1 2" key="1">
    <citation type="journal article" date="2023" name="Int. J. Syst. Evol. Microbiol.">
        <title>Streptococcus sciuri sp. nov., Staphylococcus marylandisciuri sp. nov. and Staphylococcus americanisciuri sp. nov., isolated from faeces of eastern grey squirrel (Sciurus carolinensis).</title>
        <authorList>
            <person name="Volokhov D.V."/>
            <person name="Zagorodnyaya T.A."/>
            <person name="Furtak V.A."/>
            <person name="Nattanmai G."/>
            <person name="Randall L."/>
            <person name="Jose S."/>
            <person name="Gao Y."/>
            <person name="Eisenberg T."/>
            <person name="Delmonte P."/>
            <person name="Blom J."/>
            <person name="Mitchell K.K."/>
        </authorList>
    </citation>
    <scope>NUCLEOTIDE SEQUENCE [LARGE SCALE GENOMIC DNA]</scope>
    <source>
        <strain evidence="1 2">GRT3</strain>
    </source>
</reference>
<dbReference type="Proteomes" id="UP001205609">
    <property type="component" value="Unassembled WGS sequence"/>
</dbReference>
<dbReference type="RefSeq" id="WP_259199690.1">
    <property type="nucleotide sequence ID" value="NZ_JANUXY010000004.1"/>
</dbReference>
<comment type="caution">
    <text evidence="1">The sequence shown here is derived from an EMBL/GenBank/DDBJ whole genome shotgun (WGS) entry which is preliminary data.</text>
</comment>